<dbReference type="EMBL" id="ML975999">
    <property type="protein sequence ID" value="KAF1947327.1"/>
    <property type="molecule type" value="Genomic_DNA"/>
</dbReference>
<proteinExistence type="predicted"/>
<sequence length="112" mass="12682">MHDNTLVRSRFLASTMTALMLGRLTARLVKYKIILYTFEMRRLIVSRIEIDSTLSTAWETLNSFPNCASWNLSVRHVIVTPPDHCPSGAASHRRQPSLLDAQGKGLDADDRR</sequence>
<keyword evidence="3" id="KW-1185">Reference proteome</keyword>
<organism evidence="2 3">
    <name type="scientific">Clathrospora elynae</name>
    <dbReference type="NCBI Taxonomy" id="706981"/>
    <lineage>
        <taxon>Eukaryota</taxon>
        <taxon>Fungi</taxon>
        <taxon>Dikarya</taxon>
        <taxon>Ascomycota</taxon>
        <taxon>Pezizomycotina</taxon>
        <taxon>Dothideomycetes</taxon>
        <taxon>Pleosporomycetidae</taxon>
        <taxon>Pleosporales</taxon>
        <taxon>Diademaceae</taxon>
        <taxon>Clathrospora</taxon>
    </lineage>
</organism>
<name>A0A6A5TEI1_9PLEO</name>
<dbReference type="AlphaFoldDB" id="A0A6A5TEI1"/>
<evidence type="ECO:0000256" key="1">
    <source>
        <dbReference type="SAM" id="MobiDB-lite"/>
    </source>
</evidence>
<gene>
    <name evidence="2" type="ORF">EJ02DRAFT_140103</name>
</gene>
<accession>A0A6A5TEI1</accession>
<dbReference type="Proteomes" id="UP000800038">
    <property type="component" value="Unassembled WGS sequence"/>
</dbReference>
<evidence type="ECO:0000313" key="3">
    <source>
        <dbReference type="Proteomes" id="UP000800038"/>
    </source>
</evidence>
<reference evidence="2" key="1">
    <citation type="journal article" date="2020" name="Stud. Mycol.">
        <title>101 Dothideomycetes genomes: a test case for predicting lifestyles and emergence of pathogens.</title>
        <authorList>
            <person name="Haridas S."/>
            <person name="Albert R."/>
            <person name="Binder M."/>
            <person name="Bloem J."/>
            <person name="Labutti K."/>
            <person name="Salamov A."/>
            <person name="Andreopoulos B."/>
            <person name="Baker S."/>
            <person name="Barry K."/>
            <person name="Bills G."/>
            <person name="Bluhm B."/>
            <person name="Cannon C."/>
            <person name="Castanera R."/>
            <person name="Culley D."/>
            <person name="Daum C."/>
            <person name="Ezra D."/>
            <person name="Gonzalez J."/>
            <person name="Henrissat B."/>
            <person name="Kuo A."/>
            <person name="Liang C."/>
            <person name="Lipzen A."/>
            <person name="Lutzoni F."/>
            <person name="Magnuson J."/>
            <person name="Mondo S."/>
            <person name="Nolan M."/>
            <person name="Ohm R."/>
            <person name="Pangilinan J."/>
            <person name="Park H.-J."/>
            <person name="Ramirez L."/>
            <person name="Alfaro M."/>
            <person name="Sun H."/>
            <person name="Tritt A."/>
            <person name="Yoshinaga Y."/>
            <person name="Zwiers L.-H."/>
            <person name="Turgeon B."/>
            <person name="Goodwin S."/>
            <person name="Spatafora J."/>
            <person name="Crous P."/>
            <person name="Grigoriev I."/>
        </authorList>
    </citation>
    <scope>NUCLEOTIDE SEQUENCE</scope>
    <source>
        <strain evidence="2">CBS 161.51</strain>
    </source>
</reference>
<feature type="region of interest" description="Disordered" evidence="1">
    <location>
        <begin position="85"/>
        <end position="112"/>
    </location>
</feature>
<evidence type="ECO:0000313" key="2">
    <source>
        <dbReference type="EMBL" id="KAF1947327.1"/>
    </source>
</evidence>
<protein>
    <submittedName>
        <fullName evidence="2">Uncharacterized protein</fullName>
    </submittedName>
</protein>